<dbReference type="Proteomes" id="UP000031838">
    <property type="component" value="Chromosome 1"/>
</dbReference>
<reference evidence="2" key="1">
    <citation type="submission" date="2011-03" db="EMBL/GenBank/DDBJ databases">
        <authorList>
            <person name="Voget S."/>
            <person name="Streit W.R."/>
            <person name="Jaeger K.E."/>
            <person name="Daniel R."/>
        </authorList>
    </citation>
    <scope>NUCLEOTIDE SEQUENCE [LARGE SCALE GENOMIC DNA]</scope>
    <source>
        <strain evidence="2">PG1</strain>
    </source>
</reference>
<organism evidence="1 2">
    <name type="scientific">Burkholderia plantarii</name>
    <dbReference type="NCBI Taxonomy" id="41899"/>
    <lineage>
        <taxon>Bacteria</taxon>
        <taxon>Pseudomonadati</taxon>
        <taxon>Pseudomonadota</taxon>
        <taxon>Betaproteobacteria</taxon>
        <taxon>Burkholderiales</taxon>
        <taxon>Burkholderiaceae</taxon>
        <taxon>Burkholderia</taxon>
    </lineage>
</organism>
<dbReference type="GO" id="GO:0004034">
    <property type="term" value="F:aldose 1-epimerase activity"/>
    <property type="evidence" value="ECO:0007669"/>
    <property type="project" value="UniProtKB-EC"/>
</dbReference>
<dbReference type="HOGENOM" id="CLU_057834_0_0_4"/>
<dbReference type="PANTHER" id="PTHR11122:SF13">
    <property type="entry name" value="GLUCOSE-6-PHOSPHATE 1-EPIMERASE"/>
    <property type="match status" value="1"/>
</dbReference>
<dbReference type="KEGG" id="bgp:BGL_1c13130"/>
<keyword evidence="1" id="KW-0413">Isomerase</keyword>
<dbReference type="EMBL" id="CP002580">
    <property type="protein sequence ID" value="AJK45834.1"/>
    <property type="molecule type" value="Genomic_DNA"/>
</dbReference>
<dbReference type="Gene3D" id="2.70.98.10">
    <property type="match status" value="1"/>
</dbReference>
<dbReference type="EC" id="5.1.3.3" evidence="1"/>
<dbReference type="InterPro" id="IPR008183">
    <property type="entry name" value="Aldose_1/G6P_1-epimerase"/>
</dbReference>
<dbReference type="Pfam" id="PF01263">
    <property type="entry name" value="Aldose_epim"/>
    <property type="match status" value="1"/>
</dbReference>
<dbReference type="InterPro" id="IPR014718">
    <property type="entry name" value="GH-type_carb-bd"/>
</dbReference>
<gene>
    <name evidence="1" type="ORF">BGL_1c13130</name>
</gene>
<keyword evidence="2" id="KW-1185">Reference proteome</keyword>
<evidence type="ECO:0000313" key="2">
    <source>
        <dbReference type="Proteomes" id="UP000031838"/>
    </source>
</evidence>
<evidence type="ECO:0000313" key="1">
    <source>
        <dbReference type="EMBL" id="AJK45834.1"/>
    </source>
</evidence>
<dbReference type="GO" id="GO:0005975">
    <property type="term" value="P:carbohydrate metabolic process"/>
    <property type="evidence" value="ECO:0007669"/>
    <property type="project" value="InterPro"/>
</dbReference>
<sequence length="343" mass="38144">MPAASSHPAPLPPRDGRRRPHNLASIRYAVGPFPDADRRPLMPIFQQQDIIELVDGASRVRIAPQAGGRLLSWDIGGEPIIFWPEQADWSAPAKVRGGNPLLFPFLGRHRVGDTIGRWRDAAGVVRDLPMHGFARDLPFAAHVDADGRGIDMTLESSEATLDAYPFAFRFDVRYQFNDENTLDVELTTRNLGDAPLPYYAGHHFYFALPHGERAQTTLDLPPTQRRYQQPDGSIAAPEAGEPRYTLDEARIHDRFHCLEGVPAQPVRITMPGRGRCIGIDLNRPGSIPWYTVTTWTEKPESDFYCVEPWLGLPDAIHNGLGLRMLAPGASETAALRIHVTALD</sequence>
<reference evidence="1 2" key="2">
    <citation type="journal article" date="2016" name="Appl. Microbiol. Biotechnol.">
        <title>Mutations improving production and secretion of extracellular lipase by Burkholderia glumae PG1.</title>
        <authorList>
            <person name="Knapp A."/>
            <person name="Voget S."/>
            <person name="Gao R."/>
            <person name="Zaburannyi N."/>
            <person name="Krysciak D."/>
            <person name="Breuer M."/>
            <person name="Hauer B."/>
            <person name="Streit W.R."/>
            <person name="Muller R."/>
            <person name="Daniel R."/>
            <person name="Jaeger K.E."/>
        </authorList>
    </citation>
    <scope>NUCLEOTIDE SEQUENCE [LARGE SCALE GENOMIC DNA]</scope>
    <source>
        <strain evidence="1 2">PG1</strain>
    </source>
</reference>
<accession>A0A0B6RUN0</accession>
<dbReference type="GO" id="GO:0030246">
    <property type="term" value="F:carbohydrate binding"/>
    <property type="evidence" value="ECO:0007669"/>
    <property type="project" value="InterPro"/>
</dbReference>
<proteinExistence type="predicted"/>
<dbReference type="AlphaFoldDB" id="A0A0B6RUN0"/>
<protein>
    <submittedName>
        <fullName evidence="1">Aldose 1-epimerase</fullName>
        <ecNumber evidence="1">5.1.3.3</ecNumber>
    </submittedName>
</protein>
<dbReference type="PANTHER" id="PTHR11122">
    <property type="entry name" value="APOSPORY-ASSOCIATED PROTEIN C-RELATED"/>
    <property type="match status" value="1"/>
</dbReference>
<dbReference type="InterPro" id="IPR011013">
    <property type="entry name" value="Gal_mutarotase_sf_dom"/>
</dbReference>
<name>A0A0B6RUN0_BURPL</name>
<dbReference type="SUPFAM" id="SSF74650">
    <property type="entry name" value="Galactose mutarotase-like"/>
    <property type="match status" value="1"/>
</dbReference>